<dbReference type="RefSeq" id="WP_104557812.1">
    <property type="nucleotide sequence ID" value="NZ_CP043476.1"/>
</dbReference>
<proteinExistence type="predicted"/>
<dbReference type="SUPFAM" id="SSF53756">
    <property type="entry name" value="UDP-Glycosyltransferase/glycogen phosphorylase"/>
    <property type="match status" value="1"/>
</dbReference>
<dbReference type="OrthoDB" id="5172124at2"/>
<keyword evidence="2" id="KW-1185">Reference proteome</keyword>
<evidence type="ECO:0000313" key="1">
    <source>
        <dbReference type="EMBL" id="PPV00106.1"/>
    </source>
</evidence>
<name>A0A2S7F3R7_9XANT</name>
<reference evidence="2" key="1">
    <citation type="submission" date="2016-08" db="EMBL/GenBank/DDBJ databases">
        <authorList>
            <person name="Merda D."/>
            <person name="Briand M."/>
            <person name="Taghouti G."/>
            <person name="Carrere S."/>
            <person name="Gouzy J."/>
            <person name="Portier P."/>
            <person name="Jacques M.-A."/>
            <person name="Fischer-Le Saux M."/>
        </authorList>
    </citation>
    <scope>NUCLEOTIDE SEQUENCE [LARGE SCALE GENOMIC DNA]</scope>
    <source>
        <strain evidence="2">CFBP1156</strain>
    </source>
</reference>
<evidence type="ECO:0000313" key="2">
    <source>
        <dbReference type="Proteomes" id="UP000238261"/>
    </source>
</evidence>
<organism evidence="1 2">
    <name type="scientific">Xanthomonas hyacinthi</name>
    <dbReference type="NCBI Taxonomy" id="56455"/>
    <lineage>
        <taxon>Bacteria</taxon>
        <taxon>Pseudomonadati</taxon>
        <taxon>Pseudomonadota</taxon>
        <taxon>Gammaproteobacteria</taxon>
        <taxon>Lysobacterales</taxon>
        <taxon>Lysobacteraceae</taxon>
        <taxon>Xanthomonas</taxon>
    </lineage>
</organism>
<dbReference type="Gene3D" id="3.40.50.2000">
    <property type="entry name" value="Glycogen Phosphorylase B"/>
    <property type="match status" value="2"/>
</dbReference>
<accession>A0A2S7F3R7</accession>
<keyword evidence="1" id="KW-0808">Transferase</keyword>
<dbReference type="EMBL" id="MDEG01000001">
    <property type="protein sequence ID" value="PPV00106.1"/>
    <property type="molecule type" value="Genomic_DNA"/>
</dbReference>
<dbReference type="Proteomes" id="UP000238261">
    <property type="component" value="Unassembled WGS sequence"/>
</dbReference>
<comment type="caution">
    <text evidence="1">The sequence shown here is derived from an EMBL/GenBank/DDBJ whole genome shotgun (WGS) entry which is preliminary data.</text>
</comment>
<dbReference type="GO" id="GO:0016740">
    <property type="term" value="F:transferase activity"/>
    <property type="evidence" value="ECO:0007669"/>
    <property type="project" value="UniProtKB-KW"/>
</dbReference>
<gene>
    <name evidence="1" type="ORF">XhyaCFBP1156_02240</name>
</gene>
<protein>
    <submittedName>
        <fullName evidence="1">Glycosyltransferase</fullName>
    </submittedName>
</protein>
<sequence length="583" mass="64867">MVGPQPPERSGIAEYTAGLVEMLRDRGLHVDPVTQTDMKRRGVSHVLGTLRSADAVVYQMGNHPGFHGWMLPLMAVVPGIVHLHDLVLHHMTAGVLDKEGRLTNGDYVELLAKWQSPDQVRSAALALRSGFPIWNRDEVVHYPLHEVVTKFATEVIVHSHYTANRIAEVFPWLPVKVVPQLYPVVAPHRVRGRLKTIALMGGGQGNRRFDWIASALSSIDTGLEEPLIVEIAGEVDPAVLVHLQAIQALDNVRLINHGHVDDEQFWKVFERADLMIALRQPTMGEASAVVCKALQAGLPVIVSDHGWYAELPPCVKKVLPDTECPGSLADLLLHMVRDSQFFSDWAEECVDQAGHPALDPFPATETYAEMLRSHCVFSDFRDRVAHAISSMKVDVESPLCSELHRIDVRATLRGDRWVDRALAALADQELDSHARIMGDAARPYPYGEALPESAFQGSAVVVEHDVGVVEPSSRICLRVELINDSQFAWLSPRDHSVRPFGIYLGHFWISSDPTTQPTEQPRHFIEETVAPSFSGIQEITVRAPDFPGDYHLEIDLVQESVCWFKNRGFAAARLFVRVRAAEA</sequence>
<dbReference type="AlphaFoldDB" id="A0A2S7F3R7"/>